<feature type="chain" id="PRO_5041306949" description="Lipoprotein" evidence="2">
    <location>
        <begin position="27"/>
        <end position="369"/>
    </location>
</feature>
<proteinExistence type="predicted"/>
<reference evidence="3 4" key="1">
    <citation type="journal article" date="2018" name="Nature">
        <title>A major lineage of non-tailed dsDNA viruses as unrecognized killers of marine bacteria.</title>
        <authorList>
            <person name="Kauffman K.M."/>
            <person name="Hussain F.A."/>
            <person name="Yang J."/>
            <person name="Arevalo P."/>
            <person name="Brown J.M."/>
            <person name="Chang W.K."/>
            <person name="VanInsberghe D."/>
            <person name="Elsherbini J."/>
            <person name="Sharma R.S."/>
            <person name="Cutler M.B."/>
            <person name="Kelly L."/>
            <person name="Polz M.F."/>
        </authorList>
    </citation>
    <scope>NUCLEOTIDE SEQUENCE [LARGE SCALE GENOMIC DNA]</scope>
    <source>
        <strain evidence="3 4">10N.286.55.E1</strain>
    </source>
</reference>
<dbReference type="AlphaFoldDB" id="A0AA45AAT4"/>
<feature type="region of interest" description="Disordered" evidence="1">
    <location>
        <begin position="20"/>
        <end position="42"/>
    </location>
</feature>
<organism evidence="3 4">
    <name type="scientific">Vibrio lentus</name>
    <dbReference type="NCBI Taxonomy" id="136468"/>
    <lineage>
        <taxon>Bacteria</taxon>
        <taxon>Pseudomonadati</taxon>
        <taxon>Pseudomonadota</taxon>
        <taxon>Gammaproteobacteria</taxon>
        <taxon>Vibrionales</taxon>
        <taxon>Vibrionaceae</taxon>
        <taxon>Vibrio</taxon>
    </lineage>
</organism>
<evidence type="ECO:0000256" key="2">
    <source>
        <dbReference type="SAM" id="SignalP"/>
    </source>
</evidence>
<keyword evidence="4" id="KW-1185">Reference proteome</keyword>
<evidence type="ECO:0008006" key="5">
    <source>
        <dbReference type="Google" id="ProtNLM"/>
    </source>
</evidence>
<accession>A0AA45AAT4</accession>
<protein>
    <recommendedName>
        <fullName evidence="5">Lipoprotein</fullName>
    </recommendedName>
</protein>
<keyword evidence="2" id="KW-0732">Signal</keyword>
<gene>
    <name evidence="3" type="ORF">BCV38_03515</name>
</gene>
<comment type="caution">
    <text evidence="3">The sequence shown here is derived from an EMBL/GenBank/DDBJ whole genome shotgun (WGS) entry which is preliminary data.</text>
</comment>
<dbReference type="GeneID" id="69651056"/>
<dbReference type="Proteomes" id="UP000239763">
    <property type="component" value="Unassembled WGS sequence"/>
</dbReference>
<name>A0AA45AAT4_9VIBR</name>
<evidence type="ECO:0000256" key="1">
    <source>
        <dbReference type="SAM" id="MobiDB-lite"/>
    </source>
</evidence>
<sequence>MKLKLLSTLIAASFLAGCSSSGSSNSGGGTEPGPGPSPQDGIADVNYHQGNEFDAALITGDAGDYNALVIRDQSNINGETTTHILVDGNIYSVSDGLVSDTQGNEIGYIENQGDQVVFNGVIKGEKVEVTLTVVDGRLIADSTVIETPPKWGDEGATSISIVEEGESTLIYWGDQHIGTINELGTVIKDGKAIGEFEGDKGKGVISFYDGSSVTYKSVENGAGNTQTVVTLNRDGMVYTWNSATGERTVSIDESTDHDWGNTDPDFGNGKLVKTVYRADYRGGEVIYAKGYNDGELVILLNVDGKKFQITANDQLKANIRDVVNDRIGNIDPGFGLDKDPRELREKIQNLSQEQRQQIKQAVKDRASRS</sequence>
<evidence type="ECO:0000313" key="4">
    <source>
        <dbReference type="Proteomes" id="UP000239763"/>
    </source>
</evidence>
<feature type="signal peptide" evidence="2">
    <location>
        <begin position="1"/>
        <end position="26"/>
    </location>
</feature>
<dbReference type="RefSeq" id="WP_226974830.1">
    <property type="nucleotide sequence ID" value="NZ_JAAHTI010000002.1"/>
</dbReference>
<evidence type="ECO:0000313" key="3">
    <source>
        <dbReference type="EMBL" id="PME32859.1"/>
    </source>
</evidence>
<dbReference type="EMBL" id="MCSB01000002">
    <property type="protein sequence ID" value="PME32859.1"/>
    <property type="molecule type" value="Genomic_DNA"/>
</dbReference>
<dbReference type="PROSITE" id="PS51257">
    <property type="entry name" value="PROKAR_LIPOPROTEIN"/>
    <property type="match status" value="1"/>
</dbReference>